<dbReference type="EMBL" id="OZ034815">
    <property type="protein sequence ID" value="CAL1369467.1"/>
    <property type="molecule type" value="Genomic_DNA"/>
</dbReference>
<sequence>MEELRVREINLQLRAFDIASQVQLEAMPVHLKGLSLRIDDFDGAVWKHMNDRERSRTPGMQLSLKESQAGVV</sequence>
<keyword evidence="3" id="KW-1185">Reference proteome</keyword>
<name>A0AAV2D7S0_9ROSI</name>
<reference evidence="2 3" key="1">
    <citation type="submission" date="2024-04" db="EMBL/GenBank/DDBJ databases">
        <authorList>
            <person name="Fracassetti M."/>
        </authorList>
    </citation>
    <scope>NUCLEOTIDE SEQUENCE [LARGE SCALE GENOMIC DNA]</scope>
</reference>
<protein>
    <submittedName>
        <fullName evidence="2">Uncharacterized protein</fullName>
    </submittedName>
</protein>
<evidence type="ECO:0000313" key="2">
    <source>
        <dbReference type="EMBL" id="CAL1369467.1"/>
    </source>
</evidence>
<evidence type="ECO:0000313" key="3">
    <source>
        <dbReference type="Proteomes" id="UP001497516"/>
    </source>
</evidence>
<proteinExistence type="predicted"/>
<accession>A0AAV2D7S0</accession>
<dbReference type="Proteomes" id="UP001497516">
    <property type="component" value="Chromosome 2"/>
</dbReference>
<feature type="region of interest" description="Disordered" evidence="1">
    <location>
        <begin position="52"/>
        <end position="72"/>
    </location>
</feature>
<dbReference type="AlphaFoldDB" id="A0AAV2D7S0"/>
<evidence type="ECO:0000256" key="1">
    <source>
        <dbReference type="SAM" id="MobiDB-lite"/>
    </source>
</evidence>
<gene>
    <name evidence="2" type="ORF">LTRI10_LOCUS12063</name>
</gene>
<organism evidence="2 3">
    <name type="scientific">Linum trigynum</name>
    <dbReference type="NCBI Taxonomy" id="586398"/>
    <lineage>
        <taxon>Eukaryota</taxon>
        <taxon>Viridiplantae</taxon>
        <taxon>Streptophyta</taxon>
        <taxon>Embryophyta</taxon>
        <taxon>Tracheophyta</taxon>
        <taxon>Spermatophyta</taxon>
        <taxon>Magnoliopsida</taxon>
        <taxon>eudicotyledons</taxon>
        <taxon>Gunneridae</taxon>
        <taxon>Pentapetalae</taxon>
        <taxon>rosids</taxon>
        <taxon>fabids</taxon>
        <taxon>Malpighiales</taxon>
        <taxon>Linaceae</taxon>
        <taxon>Linum</taxon>
    </lineage>
</organism>